<reference evidence="13 15" key="2">
    <citation type="journal article" date="2013" name="Nature">
        <title>Insights into bilaterian evolution from three spiralian genomes.</title>
        <authorList>
            <person name="Simakov O."/>
            <person name="Marletaz F."/>
            <person name="Cho S.J."/>
            <person name="Edsinger-Gonzales E."/>
            <person name="Havlak P."/>
            <person name="Hellsten U."/>
            <person name="Kuo D.H."/>
            <person name="Larsson T."/>
            <person name="Lv J."/>
            <person name="Arendt D."/>
            <person name="Savage R."/>
            <person name="Osoegawa K."/>
            <person name="de Jong P."/>
            <person name="Grimwood J."/>
            <person name="Chapman J.A."/>
            <person name="Shapiro H."/>
            <person name="Aerts A."/>
            <person name="Otillar R.P."/>
            <person name="Terry A.Y."/>
            <person name="Boore J.L."/>
            <person name="Grigoriev I.V."/>
            <person name="Lindberg D.R."/>
            <person name="Seaver E.C."/>
            <person name="Weisblat D.A."/>
            <person name="Putnam N.H."/>
            <person name="Rokhsar D.S."/>
        </authorList>
    </citation>
    <scope>NUCLEOTIDE SEQUENCE</scope>
    <source>
        <strain evidence="13 15">I ESC-2004</strain>
    </source>
</reference>
<dbReference type="FunFam" id="1.10.510.10:FF:000175">
    <property type="entry name" value="Myosin light chain kinase, smooth muscle"/>
    <property type="match status" value="1"/>
</dbReference>
<dbReference type="SMART" id="SM00408">
    <property type="entry name" value="IGc2"/>
    <property type="match status" value="2"/>
</dbReference>
<dbReference type="FunFam" id="2.60.40.10:FF:000107">
    <property type="entry name" value="Myosin, light chain kinase a"/>
    <property type="match status" value="2"/>
</dbReference>
<dbReference type="InterPro" id="IPR000719">
    <property type="entry name" value="Prot_kinase_dom"/>
</dbReference>
<keyword evidence="15" id="KW-1185">Reference proteome</keyword>
<dbReference type="SMART" id="SM00220">
    <property type="entry name" value="S_TKc"/>
    <property type="match status" value="1"/>
</dbReference>
<dbReference type="InterPro" id="IPR003599">
    <property type="entry name" value="Ig_sub"/>
</dbReference>
<dbReference type="OMA" id="NCQVSLM"/>
<proteinExistence type="inferred from homology"/>
<reference evidence="14" key="3">
    <citation type="submission" date="2015-06" db="UniProtKB">
        <authorList>
            <consortium name="EnsemblMetazoa"/>
        </authorList>
    </citation>
    <scope>IDENTIFICATION</scope>
</reference>
<dbReference type="PROSITE" id="PS50853">
    <property type="entry name" value="FN3"/>
    <property type="match status" value="1"/>
</dbReference>
<evidence type="ECO:0000256" key="5">
    <source>
        <dbReference type="ARBA" id="ARBA00022741"/>
    </source>
</evidence>
<dbReference type="SMART" id="SM00060">
    <property type="entry name" value="FN3"/>
    <property type="match status" value="1"/>
</dbReference>
<accession>R7T3X6</accession>
<evidence type="ECO:0000256" key="9">
    <source>
        <dbReference type="SAM" id="MobiDB-lite"/>
    </source>
</evidence>
<dbReference type="InterPro" id="IPR011009">
    <property type="entry name" value="Kinase-like_dom_sf"/>
</dbReference>
<feature type="domain" description="Protein kinase" evidence="10">
    <location>
        <begin position="356"/>
        <end position="610"/>
    </location>
</feature>
<dbReference type="FunFam" id="2.60.40.10:FF:000425">
    <property type="entry name" value="Myosin light chain kinase"/>
    <property type="match status" value="1"/>
</dbReference>
<dbReference type="STRING" id="283909.R7T3X6"/>
<dbReference type="PANTHER" id="PTHR47633">
    <property type="entry name" value="IMMUNOGLOBULIN"/>
    <property type="match status" value="1"/>
</dbReference>
<evidence type="ECO:0000256" key="1">
    <source>
        <dbReference type="ARBA" id="ARBA00004496"/>
    </source>
</evidence>
<dbReference type="SUPFAM" id="SSF56112">
    <property type="entry name" value="Protein kinase-like (PK-like)"/>
    <property type="match status" value="1"/>
</dbReference>
<feature type="domain" description="Fibronectin type-III" evidence="12">
    <location>
        <begin position="225"/>
        <end position="318"/>
    </location>
</feature>
<dbReference type="InterPro" id="IPR036116">
    <property type="entry name" value="FN3_sf"/>
</dbReference>
<dbReference type="InterPro" id="IPR003598">
    <property type="entry name" value="Ig_sub2"/>
</dbReference>
<evidence type="ECO:0000259" key="12">
    <source>
        <dbReference type="PROSITE" id="PS50853"/>
    </source>
</evidence>
<dbReference type="EnsemblMetazoa" id="CapteT148032">
    <property type="protein sequence ID" value="CapteP148032"/>
    <property type="gene ID" value="CapteG148032"/>
</dbReference>
<evidence type="ECO:0000256" key="7">
    <source>
        <dbReference type="ARBA" id="ARBA00023319"/>
    </source>
</evidence>
<keyword evidence="3" id="KW-0963">Cytoplasm</keyword>
<name>R7T3X6_CAPTE</name>
<dbReference type="SUPFAM" id="SSF49265">
    <property type="entry name" value="Fibronectin type III"/>
    <property type="match status" value="1"/>
</dbReference>
<sequence>MSDISVRDGCSGALSCKLNATADTEITWYRNDKVVKASRDFKPSFDGFVAKLEITEVYPEDAGVYVCKAVNSSGESSSTAQVSVQGRCGSTTSSCEVKVEAALKPKPSADLIPTTSMTTSLMEIEEPPFIEDLSPENIHIIRRQSFSLVASFVASPAPDVAWFRDRVQLADGGRIRIENKKKQSVLHVDCAEGDDTGCYTLQLTNELGSDRVSSSVTVEDKPEPPVGQPAISNITGTSLVLSWSGPSYDGGSSITGYKVEMAEKSAEWQTISETCRNTTFEVSDLLPNKEYEFRVSVGNQHGFSDPGLPSEVAITIDGRNSKLGIFHKISSNSADELAFEPRQVELDTTRNFTDFYTTGGEIGKGRFGSVFLCKEKQSNREFAAKFIKVKMGQRDELRNEVMIMNALHHPKLLLLWDAFETRREMVLIMEHVAGGELFERIIDEDYILTERESIHFMRQIVSGVHYMHENNILHLDLKPENILCISKNSNEIKIIDFGLARKYDPTKSAKVMFGTAEFVAPEVVNYDPISYTTDMWSVGVICYMLLSGLSPFMGENDAETFVNVTLTKWDFDDDIFDDISDDAKEFIETLLMLDPRKRQSASEALQHKWLSQDVKFMRAKRLSTEKHKRYMAKRKWQKTGNAMRALGRMSILQKTLDTGRNSPSTRSRASSINSDSSSSSNSTDARNRKFFPTLSKKTCDLSDDAVLREPKFTTKMSDLEVTTGQTATFKVKVEGQPEPSITWFKENEPIKGDRRRVIGQLNGGEHTLTIHRCLSNDDAEYRCQATNTEGVAMSRADLFVDPEKQS</sequence>
<evidence type="ECO:0000313" key="15">
    <source>
        <dbReference type="Proteomes" id="UP000014760"/>
    </source>
</evidence>
<dbReference type="Proteomes" id="UP000014760">
    <property type="component" value="Unassembled WGS sequence"/>
</dbReference>
<dbReference type="OrthoDB" id="2152335at2759"/>
<dbReference type="CDD" id="cd00063">
    <property type="entry name" value="FN3"/>
    <property type="match status" value="1"/>
</dbReference>
<dbReference type="SUPFAM" id="SSF48726">
    <property type="entry name" value="Immunoglobulin"/>
    <property type="match status" value="3"/>
</dbReference>
<dbReference type="GO" id="GO:0004672">
    <property type="term" value="F:protein kinase activity"/>
    <property type="evidence" value="ECO:0007669"/>
    <property type="project" value="InterPro"/>
</dbReference>
<evidence type="ECO:0000313" key="13">
    <source>
        <dbReference type="EMBL" id="ELT87547.1"/>
    </source>
</evidence>
<evidence type="ECO:0008006" key="16">
    <source>
        <dbReference type="Google" id="ProtNLM"/>
    </source>
</evidence>
<keyword evidence="7" id="KW-0393">Immunoglobulin domain</keyword>
<dbReference type="Pfam" id="PF00041">
    <property type="entry name" value="fn3"/>
    <property type="match status" value="1"/>
</dbReference>
<dbReference type="GO" id="GO:0005737">
    <property type="term" value="C:cytoplasm"/>
    <property type="evidence" value="ECO:0007669"/>
    <property type="project" value="UniProtKB-SubCell"/>
</dbReference>
<dbReference type="PROSITE" id="PS00108">
    <property type="entry name" value="PROTEIN_KINASE_ST"/>
    <property type="match status" value="1"/>
</dbReference>
<dbReference type="Gene3D" id="1.10.510.10">
    <property type="entry name" value="Transferase(Phosphotransferase) domain 1"/>
    <property type="match status" value="1"/>
</dbReference>
<evidence type="ECO:0000256" key="8">
    <source>
        <dbReference type="PROSITE-ProRule" id="PRU10141"/>
    </source>
</evidence>
<evidence type="ECO:0000256" key="4">
    <source>
        <dbReference type="ARBA" id="ARBA00022737"/>
    </source>
</evidence>
<dbReference type="Pfam" id="PF00069">
    <property type="entry name" value="Pkinase"/>
    <property type="match status" value="1"/>
</dbReference>
<dbReference type="InterPro" id="IPR007110">
    <property type="entry name" value="Ig-like_dom"/>
</dbReference>
<comment type="similarity">
    <text evidence="2">Belongs to the protein kinase superfamily. CAMK Ser/Thr protein kinase family.</text>
</comment>
<dbReference type="InterPro" id="IPR013783">
    <property type="entry name" value="Ig-like_fold"/>
</dbReference>
<dbReference type="EMBL" id="AMQN01015822">
    <property type="status" value="NOT_ANNOTATED_CDS"/>
    <property type="molecule type" value="Genomic_DNA"/>
</dbReference>
<keyword evidence="6 8" id="KW-0067">ATP-binding</keyword>
<dbReference type="EMBL" id="KB312261">
    <property type="protein sequence ID" value="ELT87547.1"/>
    <property type="molecule type" value="Genomic_DNA"/>
</dbReference>
<gene>
    <name evidence="13" type="ORF">CAPTEDRAFT_148032</name>
</gene>
<feature type="region of interest" description="Disordered" evidence="9">
    <location>
        <begin position="655"/>
        <end position="686"/>
    </location>
</feature>
<dbReference type="PROSITE" id="PS50835">
    <property type="entry name" value="IG_LIKE"/>
    <property type="match status" value="2"/>
</dbReference>
<dbReference type="GO" id="GO:0005524">
    <property type="term" value="F:ATP binding"/>
    <property type="evidence" value="ECO:0007669"/>
    <property type="project" value="UniProtKB-UniRule"/>
</dbReference>
<reference evidence="15" key="1">
    <citation type="submission" date="2012-12" db="EMBL/GenBank/DDBJ databases">
        <authorList>
            <person name="Hellsten U."/>
            <person name="Grimwood J."/>
            <person name="Chapman J.A."/>
            <person name="Shapiro H."/>
            <person name="Aerts A."/>
            <person name="Otillar R.P."/>
            <person name="Terry A.Y."/>
            <person name="Boore J.L."/>
            <person name="Simakov O."/>
            <person name="Marletaz F."/>
            <person name="Cho S.-J."/>
            <person name="Edsinger-Gonzales E."/>
            <person name="Havlak P."/>
            <person name="Kuo D.-H."/>
            <person name="Larsson T."/>
            <person name="Lv J."/>
            <person name="Arendt D."/>
            <person name="Savage R."/>
            <person name="Osoegawa K."/>
            <person name="de Jong P."/>
            <person name="Lindberg D.R."/>
            <person name="Seaver E.C."/>
            <person name="Weisblat D.A."/>
            <person name="Putnam N.H."/>
            <person name="Grigoriev I.V."/>
            <person name="Rokhsar D.S."/>
        </authorList>
    </citation>
    <scope>NUCLEOTIDE SEQUENCE</scope>
    <source>
        <strain evidence="15">I ESC-2004</strain>
    </source>
</reference>
<evidence type="ECO:0000313" key="14">
    <source>
        <dbReference type="EnsemblMetazoa" id="CapteP148032"/>
    </source>
</evidence>
<dbReference type="InterPro" id="IPR036179">
    <property type="entry name" value="Ig-like_dom_sf"/>
</dbReference>
<feature type="domain" description="Ig-like" evidence="11">
    <location>
        <begin position="1"/>
        <end position="83"/>
    </location>
</feature>
<dbReference type="Gene3D" id="3.30.200.20">
    <property type="entry name" value="Phosphorylase Kinase, domain 1"/>
    <property type="match status" value="1"/>
</dbReference>
<protein>
    <recommendedName>
        <fullName evidence="16">Myosin light chain kinase, smooth muscle</fullName>
    </recommendedName>
</protein>
<dbReference type="PROSITE" id="PS00107">
    <property type="entry name" value="PROTEIN_KINASE_ATP"/>
    <property type="match status" value="1"/>
</dbReference>
<dbReference type="AlphaFoldDB" id="R7T3X6"/>
<dbReference type="InterPro" id="IPR017441">
    <property type="entry name" value="Protein_kinase_ATP_BS"/>
</dbReference>
<dbReference type="GO" id="GO:0045989">
    <property type="term" value="P:positive regulation of striated muscle contraction"/>
    <property type="evidence" value="ECO:0007669"/>
    <property type="project" value="UniProtKB-ARBA"/>
</dbReference>
<evidence type="ECO:0000256" key="2">
    <source>
        <dbReference type="ARBA" id="ARBA00006692"/>
    </source>
</evidence>
<dbReference type="InterPro" id="IPR003961">
    <property type="entry name" value="FN3_dom"/>
</dbReference>
<feature type="binding site" evidence="8">
    <location>
        <position position="385"/>
    </location>
    <ligand>
        <name>ATP</name>
        <dbReference type="ChEBI" id="CHEBI:30616"/>
    </ligand>
</feature>
<evidence type="ECO:0000259" key="11">
    <source>
        <dbReference type="PROSITE" id="PS50835"/>
    </source>
</evidence>
<evidence type="ECO:0000256" key="6">
    <source>
        <dbReference type="ARBA" id="ARBA00022840"/>
    </source>
</evidence>
<dbReference type="PRINTS" id="PR00014">
    <property type="entry name" value="FNTYPEIII"/>
</dbReference>
<keyword evidence="4" id="KW-0677">Repeat</keyword>
<dbReference type="HOGENOM" id="CLU_000288_76_3_1"/>
<keyword evidence="5 8" id="KW-0547">Nucleotide-binding</keyword>
<dbReference type="InterPro" id="IPR013098">
    <property type="entry name" value="Ig_I-set"/>
</dbReference>
<evidence type="ECO:0000256" key="3">
    <source>
        <dbReference type="ARBA" id="ARBA00022490"/>
    </source>
</evidence>
<dbReference type="Pfam" id="PF07679">
    <property type="entry name" value="I-set"/>
    <property type="match status" value="3"/>
</dbReference>
<dbReference type="GO" id="GO:0060298">
    <property type="term" value="P:positive regulation of sarcomere organization"/>
    <property type="evidence" value="ECO:0007669"/>
    <property type="project" value="UniProtKB-ARBA"/>
</dbReference>
<dbReference type="Gene3D" id="2.60.40.10">
    <property type="entry name" value="Immunoglobulins"/>
    <property type="match status" value="4"/>
</dbReference>
<feature type="compositionally biased region" description="Low complexity" evidence="9">
    <location>
        <begin position="660"/>
        <end position="684"/>
    </location>
</feature>
<comment type="subcellular location">
    <subcellularLocation>
        <location evidence="1">Cytoplasm</location>
    </subcellularLocation>
</comment>
<dbReference type="PROSITE" id="PS50011">
    <property type="entry name" value="PROTEIN_KINASE_DOM"/>
    <property type="match status" value="1"/>
</dbReference>
<dbReference type="InterPro" id="IPR008271">
    <property type="entry name" value="Ser/Thr_kinase_AS"/>
</dbReference>
<dbReference type="PANTHER" id="PTHR47633:SF7">
    <property type="entry name" value="TITIN HOMOLOG"/>
    <property type="match status" value="1"/>
</dbReference>
<organism evidence="13">
    <name type="scientific">Capitella teleta</name>
    <name type="common">Polychaete worm</name>
    <dbReference type="NCBI Taxonomy" id="283909"/>
    <lineage>
        <taxon>Eukaryota</taxon>
        <taxon>Metazoa</taxon>
        <taxon>Spiralia</taxon>
        <taxon>Lophotrochozoa</taxon>
        <taxon>Annelida</taxon>
        <taxon>Polychaeta</taxon>
        <taxon>Sedentaria</taxon>
        <taxon>Scolecida</taxon>
        <taxon>Capitellidae</taxon>
        <taxon>Capitella</taxon>
    </lineage>
</organism>
<dbReference type="SMART" id="SM00409">
    <property type="entry name" value="IG"/>
    <property type="match status" value="3"/>
</dbReference>
<evidence type="ECO:0000259" key="10">
    <source>
        <dbReference type="PROSITE" id="PS50011"/>
    </source>
</evidence>
<dbReference type="CDD" id="cd14103">
    <property type="entry name" value="STKc_MLCK"/>
    <property type="match status" value="1"/>
</dbReference>
<feature type="domain" description="Ig-like" evidence="11">
    <location>
        <begin position="710"/>
        <end position="794"/>
    </location>
</feature>